<dbReference type="InterPro" id="IPR006565">
    <property type="entry name" value="BTP"/>
</dbReference>
<keyword evidence="13" id="KW-1185">Reference proteome</keyword>
<name>A0A2Z6Q4S0_9GLOM</name>
<dbReference type="SMART" id="SM00249">
    <property type="entry name" value="PHD"/>
    <property type="match status" value="1"/>
</dbReference>
<evidence type="ECO:0000256" key="5">
    <source>
        <dbReference type="ARBA" id="ARBA00023015"/>
    </source>
</evidence>
<gene>
    <name evidence="12" type="ORF">RCL2_003016700</name>
    <name evidence="11" type="ORF">RclHR1_11020001</name>
</gene>
<dbReference type="InterPro" id="IPR013083">
    <property type="entry name" value="Znf_RING/FYVE/PHD"/>
</dbReference>
<organism evidence="11 13">
    <name type="scientific">Rhizophagus clarus</name>
    <dbReference type="NCBI Taxonomy" id="94130"/>
    <lineage>
        <taxon>Eukaryota</taxon>
        <taxon>Fungi</taxon>
        <taxon>Fungi incertae sedis</taxon>
        <taxon>Mucoromycota</taxon>
        <taxon>Glomeromycotina</taxon>
        <taxon>Glomeromycetes</taxon>
        <taxon>Glomerales</taxon>
        <taxon>Glomeraceae</taxon>
        <taxon>Rhizophagus</taxon>
    </lineage>
</organism>
<dbReference type="InterPro" id="IPR037869">
    <property type="entry name" value="Spp1/CFP1"/>
</dbReference>
<dbReference type="PROSITE" id="PS01359">
    <property type="entry name" value="ZF_PHD_1"/>
    <property type="match status" value="1"/>
</dbReference>
<dbReference type="PROSITE" id="PS50016">
    <property type="entry name" value="ZF_PHD_2"/>
    <property type="match status" value="1"/>
</dbReference>
<proteinExistence type="predicted"/>
<reference evidence="11 13" key="1">
    <citation type="submission" date="2017-11" db="EMBL/GenBank/DDBJ databases">
        <title>The genome of Rhizophagus clarus HR1 reveals common genetic basis of auxotrophy among arbuscular mycorrhizal fungi.</title>
        <authorList>
            <person name="Kobayashi Y."/>
        </authorList>
    </citation>
    <scope>NUCLEOTIDE SEQUENCE [LARGE SCALE GENOMIC DNA]</scope>
    <source>
        <strain evidence="11 13">HR1</strain>
    </source>
</reference>
<dbReference type="SUPFAM" id="SSF57903">
    <property type="entry name" value="FYVE/PHD zinc finger"/>
    <property type="match status" value="1"/>
</dbReference>
<dbReference type="Pfam" id="PF00628">
    <property type="entry name" value="PHD"/>
    <property type="match status" value="1"/>
</dbReference>
<evidence type="ECO:0000256" key="6">
    <source>
        <dbReference type="ARBA" id="ARBA00023163"/>
    </source>
</evidence>
<evidence type="ECO:0000313" key="11">
    <source>
        <dbReference type="EMBL" id="GBB84455.1"/>
    </source>
</evidence>
<comment type="caution">
    <text evidence="11">The sequence shown here is derived from an EMBL/GenBank/DDBJ whole genome shotgun (WGS) entry which is preliminary data.</text>
</comment>
<evidence type="ECO:0000256" key="8">
    <source>
        <dbReference type="PROSITE-ProRule" id="PRU00146"/>
    </source>
</evidence>
<dbReference type="AlphaFoldDB" id="A0A2Z6Q4S0"/>
<feature type="domain" description="PHD-type" evidence="10">
    <location>
        <begin position="557"/>
        <end position="610"/>
    </location>
</feature>
<dbReference type="SMART" id="SM00576">
    <property type="entry name" value="BTP"/>
    <property type="match status" value="1"/>
</dbReference>
<dbReference type="InterPro" id="IPR011011">
    <property type="entry name" value="Znf_FYVE_PHD"/>
</dbReference>
<feature type="region of interest" description="Disordered" evidence="9">
    <location>
        <begin position="295"/>
        <end position="317"/>
    </location>
</feature>
<keyword evidence="3 8" id="KW-0863">Zinc-finger</keyword>
<dbReference type="GO" id="GO:0046982">
    <property type="term" value="F:protein heterodimerization activity"/>
    <property type="evidence" value="ECO:0007669"/>
    <property type="project" value="InterPro"/>
</dbReference>
<dbReference type="EMBL" id="BLAL01000334">
    <property type="protein sequence ID" value="GET03853.1"/>
    <property type="molecule type" value="Genomic_DNA"/>
</dbReference>
<dbReference type="InterPro" id="IPR019787">
    <property type="entry name" value="Znf_PHD-finger"/>
</dbReference>
<dbReference type="InterPro" id="IPR019786">
    <property type="entry name" value="Zinc_finger_PHD-type_CS"/>
</dbReference>
<evidence type="ECO:0000259" key="10">
    <source>
        <dbReference type="PROSITE" id="PS50016"/>
    </source>
</evidence>
<dbReference type="EMBL" id="BEXD01000117">
    <property type="protein sequence ID" value="GBB84455.1"/>
    <property type="molecule type" value="Genomic_DNA"/>
</dbReference>
<feature type="region of interest" description="Disordered" evidence="9">
    <location>
        <begin position="489"/>
        <end position="515"/>
    </location>
</feature>
<dbReference type="STRING" id="94130.A0A2Z6Q4S0"/>
<dbReference type="PANTHER" id="PTHR46174:SF1">
    <property type="entry name" value="CXXC-TYPE ZINC FINGER PROTEIN 1"/>
    <property type="match status" value="1"/>
</dbReference>
<evidence type="ECO:0000256" key="7">
    <source>
        <dbReference type="ARBA" id="ARBA00023242"/>
    </source>
</evidence>
<dbReference type="GO" id="GO:0048188">
    <property type="term" value="C:Set1C/COMPASS complex"/>
    <property type="evidence" value="ECO:0007669"/>
    <property type="project" value="InterPro"/>
</dbReference>
<accession>A0A2Z6Q4S0</accession>
<dbReference type="InterPro" id="IPR001965">
    <property type="entry name" value="Znf_PHD"/>
</dbReference>
<sequence length="613" mass="68814">MEKFCAEIIRRATHQTLAAAGFEKSSRISGDVLADVFKEYLMFLGKSAQEAATNAGRTKVNTTDVLIAFEDLGVNLEELKEWTKTEGKVLGGYAGRKPTVLKGLLRSGLPNDMDDIDLPVVETKVKDKIKQNGQNSNKVDIVQEIHIKEQSLKKLEGNKIENNIKEVEDNMSIDIEGTLLQNHSRNNSDNENVSLSTAEDKSSYSLSGQTTPKDDGKVANTNGEITKERIESNSSMQIDSIEKFSKQTMDYHSRLLLLSKKRPSYIPDWLPPLPEVKSREENELANEGKKVEFEEKTKELSGLTESTITEKDKSSDNMITSQESISEIQESNNVIFDSNVQVKSSKQKLKRPLAYTMLDESFEKAFISESVLGESTSDSPRKKRKIIEFDNLLSFEDSLFSEPEIPIMDDKSTRDLVESYGYPLRLNETPIHKHRSVELASKINADVNLKAPVQIIDTILPEMKPSKPIQIKSPVSHKGKEKMIPEIIDFQEPEPFTESPKSSKKKESKNIKAKKSTYKGTITKTSVPEKILESNRPKLTLRIKSATTPTDPEPSEVINCICSPPNNTLDDGKFMVSCDNCQEWFHGVCTGFGPHRVEVGTWFCPRCRDRGIS</sequence>
<keyword evidence="7" id="KW-0539">Nucleus</keyword>
<evidence type="ECO:0000313" key="13">
    <source>
        <dbReference type="Proteomes" id="UP000247702"/>
    </source>
</evidence>
<dbReference type="Gene3D" id="1.10.20.10">
    <property type="entry name" value="Histone, subunit A"/>
    <property type="match status" value="1"/>
</dbReference>
<keyword evidence="4" id="KW-0862">Zinc</keyword>
<evidence type="ECO:0000256" key="3">
    <source>
        <dbReference type="ARBA" id="ARBA00022771"/>
    </source>
</evidence>
<dbReference type="Proteomes" id="UP000615446">
    <property type="component" value="Unassembled WGS sequence"/>
</dbReference>
<feature type="compositionally biased region" description="Polar residues" evidence="9">
    <location>
        <begin position="180"/>
        <end position="211"/>
    </location>
</feature>
<evidence type="ECO:0000256" key="4">
    <source>
        <dbReference type="ARBA" id="ARBA00022833"/>
    </source>
</evidence>
<keyword evidence="5" id="KW-0805">Transcription regulation</keyword>
<dbReference type="Proteomes" id="UP000247702">
    <property type="component" value="Unassembled WGS sequence"/>
</dbReference>
<evidence type="ECO:0000256" key="9">
    <source>
        <dbReference type="SAM" id="MobiDB-lite"/>
    </source>
</evidence>
<dbReference type="GO" id="GO:0045893">
    <property type="term" value="P:positive regulation of DNA-templated transcription"/>
    <property type="evidence" value="ECO:0007669"/>
    <property type="project" value="TreeGrafter"/>
</dbReference>
<evidence type="ECO:0000256" key="1">
    <source>
        <dbReference type="ARBA" id="ARBA00004123"/>
    </source>
</evidence>
<protein>
    <recommendedName>
        <fullName evidence="10">PHD-type domain-containing protein</fullName>
    </recommendedName>
</protein>
<feature type="region of interest" description="Disordered" evidence="9">
    <location>
        <begin position="180"/>
        <end position="234"/>
    </location>
</feature>
<comment type="subcellular location">
    <subcellularLocation>
        <location evidence="1">Nucleus</location>
    </subcellularLocation>
</comment>
<keyword evidence="6" id="KW-0804">Transcription</keyword>
<dbReference type="OrthoDB" id="436852at2759"/>
<feature type="compositionally biased region" description="Basic residues" evidence="9">
    <location>
        <begin position="502"/>
        <end position="515"/>
    </location>
</feature>
<dbReference type="Gene3D" id="3.30.40.10">
    <property type="entry name" value="Zinc/RING finger domain, C3HC4 (zinc finger)"/>
    <property type="match status" value="1"/>
</dbReference>
<dbReference type="InterPro" id="IPR009072">
    <property type="entry name" value="Histone-fold"/>
</dbReference>
<evidence type="ECO:0000313" key="12">
    <source>
        <dbReference type="EMBL" id="GET03853.1"/>
    </source>
</evidence>
<evidence type="ECO:0000256" key="2">
    <source>
        <dbReference type="ARBA" id="ARBA00022723"/>
    </source>
</evidence>
<reference evidence="12" key="2">
    <citation type="submission" date="2019-10" db="EMBL/GenBank/DDBJ databases">
        <title>Conservation and host-specific expression of non-tandemly repeated heterogenous ribosome RNA gene in arbuscular mycorrhizal fungi.</title>
        <authorList>
            <person name="Maeda T."/>
            <person name="Kobayashi Y."/>
            <person name="Nakagawa T."/>
            <person name="Ezawa T."/>
            <person name="Yamaguchi K."/>
            <person name="Bino T."/>
            <person name="Nishimoto Y."/>
            <person name="Shigenobu S."/>
            <person name="Kawaguchi M."/>
        </authorList>
    </citation>
    <scope>NUCLEOTIDE SEQUENCE</scope>
    <source>
        <strain evidence="12">HR1</strain>
    </source>
</reference>
<dbReference type="PANTHER" id="PTHR46174">
    <property type="entry name" value="CXXC-TYPE ZINC FINGER PROTEIN 1"/>
    <property type="match status" value="1"/>
</dbReference>
<keyword evidence="2" id="KW-0479">Metal-binding</keyword>
<dbReference type="Pfam" id="PF07524">
    <property type="entry name" value="Bromo_TP"/>
    <property type="match status" value="1"/>
</dbReference>
<dbReference type="GO" id="GO:0008270">
    <property type="term" value="F:zinc ion binding"/>
    <property type="evidence" value="ECO:0007669"/>
    <property type="project" value="UniProtKB-KW"/>
</dbReference>